<feature type="domain" description="Serine dehydratase-like alpha subunit" evidence="12">
    <location>
        <begin position="19"/>
        <end position="279"/>
    </location>
</feature>
<organism evidence="13">
    <name type="scientific">Moorella thermoacetica Y72</name>
    <dbReference type="NCBI Taxonomy" id="1325331"/>
    <lineage>
        <taxon>Bacteria</taxon>
        <taxon>Bacillati</taxon>
        <taxon>Bacillota</taxon>
        <taxon>Clostridia</taxon>
        <taxon>Neomoorellales</taxon>
        <taxon>Neomoorellaceae</taxon>
        <taxon>Neomoorella</taxon>
    </lineage>
</organism>
<evidence type="ECO:0000256" key="11">
    <source>
        <dbReference type="RuleBase" id="RU366059"/>
    </source>
</evidence>
<dbReference type="PANTHER" id="PTHR30182:SF1">
    <property type="entry name" value="L-SERINE DEHYDRATASE 1"/>
    <property type="match status" value="1"/>
</dbReference>
<evidence type="ECO:0000313" key="13">
    <source>
        <dbReference type="EMBL" id="GAF25113.1"/>
    </source>
</evidence>
<keyword evidence="6 11" id="KW-0479">Metal-binding</keyword>
<dbReference type="InterPro" id="IPR005130">
    <property type="entry name" value="Ser_deHydtase-like_asu"/>
</dbReference>
<name>A0A0S6UC81_NEOTH</name>
<dbReference type="RefSeq" id="WP_025773191.1">
    <property type="nucleotide sequence ID" value="NZ_DF238840.1"/>
</dbReference>
<proteinExistence type="inferred from homology"/>
<dbReference type="InterPro" id="IPR004642">
    <property type="entry name" value="Ser_deHydtase_asu"/>
</dbReference>
<gene>
    <name evidence="13" type="ORF">MTY_0442</name>
</gene>
<evidence type="ECO:0000256" key="2">
    <source>
        <dbReference type="ARBA" id="ARBA00004742"/>
    </source>
</evidence>
<accession>A0A0S6UC81</accession>
<evidence type="ECO:0000256" key="6">
    <source>
        <dbReference type="ARBA" id="ARBA00022723"/>
    </source>
</evidence>
<dbReference type="Pfam" id="PF03313">
    <property type="entry name" value="SDH_alpha"/>
    <property type="match status" value="1"/>
</dbReference>
<sequence>MTRYNFQSMAEILQIAADEGLTLAGVVIRYQEDLEGKSREEVRRAMGERLAVMRAAARKGLHEDIRSPSGLVGGGGKLLEERRLAGQSLCAATTARAIAMAMAVAEVNASMGRVVAAPTAGSCGILPGVLLALEAEKGLEEDLLIDGLFAAAGIGMVAAGQASLSGAALGCQAEVGVAAAMAAAAAVEMTGGDAVQTANAAGVALQGLMGLVCDPVGGLVEVPCVMRNAMGAAQALVAADIALAGVQCYIPFDEIVAAMVQVGRALPPELRETGAGGIAACPTARKLARQIGIKTLDKDSLQENLSVASPDIP</sequence>
<dbReference type="GO" id="GO:0003941">
    <property type="term" value="F:L-serine ammonia-lyase activity"/>
    <property type="evidence" value="ECO:0007669"/>
    <property type="project" value="UniProtKB-UniRule"/>
</dbReference>
<comment type="similarity">
    <text evidence="3 11">Belongs to the iron-sulfur dependent L-serine dehydratase family.</text>
</comment>
<keyword evidence="9 11" id="KW-0456">Lyase</keyword>
<dbReference type="PANTHER" id="PTHR30182">
    <property type="entry name" value="L-SERINE DEHYDRATASE"/>
    <property type="match status" value="1"/>
</dbReference>
<dbReference type="GO" id="GO:0051539">
    <property type="term" value="F:4 iron, 4 sulfur cluster binding"/>
    <property type="evidence" value="ECO:0007669"/>
    <property type="project" value="UniProtKB-UniRule"/>
</dbReference>
<evidence type="ECO:0000256" key="9">
    <source>
        <dbReference type="ARBA" id="ARBA00023239"/>
    </source>
</evidence>
<dbReference type="GO" id="GO:0046872">
    <property type="term" value="F:metal ion binding"/>
    <property type="evidence" value="ECO:0007669"/>
    <property type="project" value="UniProtKB-KW"/>
</dbReference>
<reference evidence="13" key="1">
    <citation type="journal article" date="2014" name="Gene">
        <title>Genome-guided analysis of transformation efficiency and carbon dioxide assimilation by Moorella thermoacetica Y72.</title>
        <authorList>
            <person name="Tsukahara K."/>
            <person name="Kita A."/>
            <person name="Nakashimada Y."/>
            <person name="Hoshino T."/>
            <person name="Murakami K."/>
        </authorList>
    </citation>
    <scope>NUCLEOTIDE SEQUENCE [LARGE SCALE GENOMIC DNA]</scope>
    <source>
        <strain evidence="13">Y72</strain>
    </source>
</reference>
<evidence type="ECO:0000256" key="1">
    <source>
        <dbReference type="ARBA" id="ARBA00001966"/>
    </source>
</evidence>
<dbReference type="EC" id="4.3.1.17" evidence="11"/>
<keyword evidence="4 11" id="KW-0312">Gluconeogenesis</keyword>
<keyword evidence="5 11" id="KW-0004">4Fe-4S</keyword>
<dbReference type="NCBIfam" id="TIGR00718">
    <property type="entry name" value="sda_alpha"/>
    <property type="match status" value="1"/>
</dbReference>
<dbReference type="Proteomes" id="UP000063718">
    <property type="component" value="Unassembled WGS sequence"/>
</dbReference>
<dbReference type="AlphaFoldDB" id="A0A0S6UC81"/>
<comment type="cofactor">
    <cofactor evidence="1 11">
        <name>[4Fe-4S] cluster</name>
        <dbReference type="ChEBI" id="CHEBI:49883"/>
    </cofactor>
</comment>
<keyword evidence="7 11" id="KW-0408">Iron</keyword>
<protein>
    <recommendedName>
        <fullName evidence="11">L-serine dehydratase</fullName>
        <ecNumber evidence="11">4.3.1.17</ecNumber>
    </recommendedName>
</protein>
<evidence type="ECO:0000256" key="4">
    <source>
        <dbReference type="ARBA" id="ARBA00022432"/>
    </source>
</evidence>
<dbReference type="InterPro" id="IPR051318">
    <property type="entry name" value="Fe-S_L-Ser"/>
</dbReference>
<dbReference type="GO" id="GO:0006094">
    <property type="term" value="P:gluconeogenesis"/>
    <property type="evidence" value="ECO:0007669"/>
    <property type="project" value="UniProtKB-KW"/>
</dbReference>
<comment type="catalytic activity">
    <reaction evidence="10 11">
        <text>L-serine = pyruvate + NH4(+)</text>
        <dbReference type="Rhea" id="RHEA:19169"/>
        <dbReference type="ChEBI" id="CHEBI:15361"/>
        <dbReference type="ChEBI" id="CHEBI:28938"/>
        <dbReference type="ChEBI" id="CHEBI:33384"/>
        <dbReference type="EC" id="4.3.1.17"/>
    </reaction>
</comment>
<evidence type="ECO:0000256" key="7">
    <source>
        <dbReference type="ARBA" id="ARBA00023004"/>
    </source>
</evidence>
<keyword evidence="8 11" id="KW-0411">Iron-sulfur</keyword>
<evidence type="ECO:0000256" key="10">
    <source>
        <dbReference type="ARBA" id="ARBA00049406"/>
    </source>
</evidence>
<comment type="pathway">
    <text evidence="2">Carbohydrate biosynthesis; gluconeogenesis.</text>
</comment>
<evidence type="ECO:0000256" key="3">
    <source>
        <dbReference type="ARBA" id="ARBA00008636"/>
    </source>
</evidence>
<evidence type="ECO:0000256" key="8">
    <source>
        <dbReference type="ARBA" id="ARBA00023014"/>
    </source>
</evidence>
<evidence type="ECO:0000259" key="12">
    <source>
        <dbReference type="Pfam" id="PF03313"/>
    </source>
</evidence>
<evidence type="ECO:0000256" key="5">
    <source>
        <dbReference type="ARBA" id="ARBA00022485"/>
    </source>
</evidence>
<dbReference type="EMBL" id="DF238840">
    <property type="protein sequence ID" value="GAF25113.1"/>
    <property type="molecule type" value="Genomic_DNA"/>
</dbReference>